<protein>
    <submittedName>
        <fullName evidence="1">Peroxiredoxin family protein</fullName>
        <ecNumber evidence="1">1.11.1.24</ecNumber>
    </submittedName>
</protein>
<dbReference type="Proteomes" id="UP001597297">
    <property type="component" value="Unassembled WGS sequence"/>
</dbReference>
<dbReference type="GO" id="GO:0140824">
    <property type="term" value="F:thioredoxin-dependent peroxiredoxin activity"/>
    <property type="evidence" value="ECO:0007669"/>
    <property type="project" value="UniProtKB-EC"/>
</dbReference>
<dbReference type="EMBL" id="JBHUJC010000024">
    <property type="protein sequence ID" value="MFD2276450.1"/>
    <property type="molecule type" value="Genomic_DNA"/>
</dbReference>
<comment type="caution">
    <text evidence="1">The sequence shown here is derived from an EMBL/GenBank/DDBJ whole genome shotgun (WGS) entry which is preliminary data.</text>
</comment>
<name>A0ABW5E454_9BACT</name>
<dbReference type="EC" id="1.11.1.24" evidence="1"/>
<evidence type="ECO:0000313" key="1">
    <source>
        <dbReference type="EMBL" id="MFD2276450.1"/>
    </source>
</evidence>
<reference evidence="2" key="1">
    <citation type="journal article" date="2019" name="Int. J. Syst. Evol. Microbiol.">
        <title>The Global Catalogue of Microorganisms (GCM) 10K type strain sequencing project: providing services to taxonomists for standard genome sequencing and annotation.</title>
        <authorList>
            <consortium name="The Broad Institute Genomics Platform"/>
            <consortium name="The Broad Institute Genome Sequencing Center for Infectious Disease"/>
            <person name="Wu L."/>
            <person name="Ma J."/>
        </authorList>
    </citation>
    <scope>NUCLEOTIDE SEQUENCE [LARGE SCALE GENOMIC DNA]</scope>
    <source>
        <strain evidence="2">JCM 16545</strain>
    </source>
</reference>
<organism evidence="1 2">
    <name type="scientific">Rubritalea spongiae</name>
    <dbReference type="NCBI Taxonomy" id="430797"/>
    <lineage>
        <taxon>Bacteria</taxon>
        <taxon>Pseudomonadati</taxon>
        <taxon>Verrucomicrobiota</taxon>
        <taxon>Verrucomicrobiia</taxon>
        <taxon>Verrucomicrobiales</taxon>
        <taxon>Rubritaleaceae</taxon>
        <taxon>Rubritalea</taxon>
    </lineage>
</organism>
<sequence>MVQLVELQKQKQAFEDLDAELISVLRENKEGIAGLKEAYAKTQFDIILDDTPATQTKDYSKELWATYFIDKEGIVKAVLTGTKKQRPDAEAVLTQAQASFK</sequence>
<proteinExistence type="predicted"/>
<evidence type="ECO:0000313" key="2">
    <source>
        <dbReference type="Proteomes" id="UP001597297"/>
    </source>
</evidence>
<dbReference type="RefSeq" id="WP_377094097.1">
    <property type="nucleotide sequence ID" value="NZ_JBHSJM010000001.1"/>
</dbReference>
<dbReference type="SUPFAM" id="SSF52833">
    <property type="entry name" value="Thioredoxin-like"/>
    <property type="match status" value="1"/>
</dbReference>
<dbReference type="InterPro" id="IPR036249">
    <property type="entry name" value="Thioredoxin-like_sf"/>
</dbReference>
<dbReference type="Gene3D" id="3.40.30.10">
    <property type="entry name" value="Glutaredoxin"/>
    <property type="match status" value="1"/>
</dbReference>
<gene>
    <name evidence="1" type="ORF">ACFSQZ_08215</name>
</gene>
<keyword evidence="1" id="KW-0575">Peroxidase</keyword>
<keyword evidence="2" id="KW-1185">Reference proteome</keyword>
<accession>A0ABW5E454</accession>
<keyword evidence="1" id="KW-0560">Oxidoreductase</keyword>